<protein>
    <recommendedName>
        <fullName evidence="9">ATPase expression protein 2, mitochondrial</fullName>
    </recommendedName>
</protein>
<feature type="compositionally biased region" description="Pro residues" evidence="5">
    <location>
        <begin position="99"/>
        <end position="114"/>
    </location>
</feature>
<accession>A0A180G151</accession>
<evidence type="ECO:0000256" key="4">
    <source>
        <dbReference type="ARBA" id="ARBA00044511"/>
    </source>
</evidence>
<feature type="compositionally biased region" description="Polar residues" evidence="5">
    <location>
        <begin position="583"/>
        <end position="595"/>
    </location>
</feature>
<evidence type="ECO:0000256" key="2">
    <source>
        <dbReference type="ARBA" id="ARBA00022737"/>
    </source>
</evidence>
<comment type="function">
    <text evidence="3">Regulates mitochondrial small subunit maturation by controlling 15S rRNA 5'-end processing. Localizes to the 5' precursor of the 15S rRNA in a position that is subsequently occupied by mS47 in the mature yeast mtSSU. Uses structure and sequence-specific RNA recognition, binding to a single-stranded region of the precursor and specifically recognizing bases -6 to -1. The exchange of Ccm1 for mS47 is coupled to the irreversible removal of precursor rRNA that is accompanied by conformational changes of the mitoribosomal proteins uS5m and mS26. These conformational changes signal completion of 5'-end rRNA processing through protection of the mature 5'-end of the 15S rRNA and stabilization of mS47. The removal of the 5' precursor together with the dissociation of Ccm1 may be catalyzed by the 5'-3' exoribonuclease Pet127. Involved in the specific removal of group I introns in mitochondrial encoded transcripts.</text>
</comment>
<dbReference type="Gene3D" id="1.25.40.10">
    <property type="entry name" value="Tetratricopeptide repeat domain"/>
    <property type="match status" value="1"/>
</dbReference>
<feature type="compositionally biased region" description="Basic and acidic residues" evidence="5">
    <location>
        <begin position="570"/>
        <end position="582"/>
    </location>
</feature>
<keyword evidence="2" id="KW-0677">Repeat</keyword>
<sequence length="662" mass="75826">MANQLIKQNIKTQLLRIASTKPSTHFSLPTCYHPTTPSSSSTITTTASAPSPDLQAQQQPIHHHQPPRTLPEARPASEPRSLSDHEISSFYRDLISSPLPNPTQPSTTPEPLPTPQDLQPDLSFSSDTHYVEVHRLLHLTTNGPVTAFQKADKYVRRLEKAGDPPSTEVYLQLFDFINHVSMKRVTSIDLFNRLRLLAHPDPPISIWNALLRALASGASTQPERAMDAFLDLKANGQAPTVETYNHLMRSMIRARRSAIGTFDRKTGYEKWYYSALRLLKQMIDDDGLRPDMGTFLVLLEGAKRLGDLERAKWTYGLFLQQLNQEKHNPSAKVQEIVWMHVSATTSLFQTYASFSPVNKYLLSHQKNQKKKATGDEPPQAVIQSSLNDPHFFKNIPQTTPEILSEIELILAQFINPTNQFRMRTRHRADQRQLSMLISSYLSVYSSHSTIEELYSKYKTHTHPISDFNQGQLGAVRISWTYLILLERCEFLRSAQKAGQVGREIFREWQTNQPALSQFELVQSVESRLISQIWAAWIRLQAKYGSTEEAMRELERFYKTYPPKFLPKPKGQKDDEQGEEESRSLTTVGAPPSSSSIAESNHILNLPYLSFQHLEILHHKLKLSEDQRSIKRLQSIVKKYETVRRSAYDFNELERINRIQKGY</sequence>
<feature type="region of interest" description="Disordered" evidence="5">
    <location>
        <begin position="564"/>
        <end position="595"/>
    </location>
</feature>
<feature type="region of interest" description="Disordered" evidence="5">
    <location>
        <begin position="24"/>
        <end position="123"/>
    </location>
</feature>
<reference evidence="7" key="4">
    <citation type="submission" date="2025-05" db="UniProtKB">
        <authorList>
            <consortium name="EnsemblFungi"/>
        </authorList>
    </citation>
    <scope>IDENTIFICATION</scope>
    <source>
        <strain evidence="7">isolate 1-1 / race 1 (BBBD)</strain>
    </source>
</reference>
<dbReference type="AlphaFoldDB" id="A0A180G151"/>
<reference evidence="6" key="1">
    <citation type="submission" date="2009-11" db="EMBL/GenBank/DDBJ databases">
        <authorList>
            <consortium name="The Broad Institute Genome Sequencing Platform"/>
            <person name="Ward D."/>
            <person name="Feldgarden M."/>
            <person name="Earl A."/>
            <person name="Young S.K."/>
            <person name="Zeng Q."/>
            <person name="Koehrsen M."/>
            <person name="Alvarado L."/>
            <person name="Berlin A."/>
            <person name="Bochicchio J."/>
            <person name="Borenstein D."/>
            <person name="Chapman S.B."/>
            <person name="Chen Z."/>
            <person name="Engels R."/>
            <person name="Freedman E."/>
            <person name="Gellesch M."/>
            <person name="Goldberg J."/>
            <person name="Griggs A."/>
            <person name="Gujja S."/>
            <person name="Heilman E."/>
            <person name="Heiman D."/>
            <person name="Hepburn T."/>
            <person name="Howarth C."/>
            <person name="Jen D."/>
            <person name="Larson L."/>
            <person name="Lewis B."/>
            <person name="Mehta T."/>
            <person name="Park D."/>
            <person name="Pearson M."/>
            <person name="Roberts A."/>
            <person name="Saif S."/>
            <person name="Shea T."/>
            <person name="Shenoy N."/>
            <person name="Sisk P."/>
            <person name="Stolte C."/>
            <person name="Sykes S."/>
            <person name="Thomson T."/>
            <person name="Walk T."/>
            <person name="White J."/>
            <person name="Yandava C."/>
            <person name="Izard J."/>
            <person name="Baranova O.V."/>
            <person name="Blanton J.M."/>
            <person name="Tanner A.C."/>
            <person name="Dewhirst F.E."/>
            <person name="Haas B."/>
            <person name="Nusbaum C."/>
            <person name="Birren B."/>
        </authorList>
    </citation>
    <scope>NUCLEOTIDE SEQUENCE [LARGE SCALE GENOMIC DNA]</scope>
    <source>
        <strain evidence="6">1-1 BBBD Race 1</strain>
    </source>
</reference>
<dbReference type="STRING" id="630390.A0A180G151"/>
<proteinExistence type="inferred from homology"/>
<feature type="compositionally biased region" description="Low complexity" evidence="5">
    <location>
        <begin position="34"/>
        <end position="60"/>
    </location>
</feature>
<evidence type="ECO:0000313" key="6">
    <source>
        <dbReference type="EMBL" id="OAV86426.1"/>
    </source>
</evidence>
<gene>
    <name evidence="6" type="ORF">PTTG_01403</name>
</gene>
<comment type="similarity">
    <text evidence="1">Belongs to the CCM1 family.</text>
</comment>
<dbReference type="PANTHER" id="PTHR47936:SF1">
    <property type="entry name" value="PENTATRICOPEPTIDE REPEAT-CONTAINING PROTEIN GUN1, CHLOROPLASTIC"/>
    <property type="match status" value="1"/>
</dbReference>
<evidence type="ECO:0000313" key="8">
    <source>
        <dbReference type="Proteomes" id="UP000005240"/>
    </source>
</evidence>
<organism evidence="6">
    <name type="scientific">Puccinia triticina (isolate 1-1 / race 1 (BBBD))</name>
    <name type="common">Brown leaf rust fungus</name>
    <dbReference type="NCBI Taxonomy" id="630390"/>
    <lineage>
        <taxon>Eukaryota</taxon>
        <taxon>Fungi</taxon>
        <taxon>Dikarya</taxon>
        <taxon>Basidiomycota</taxon>
        <taxon>Pucciniomycotina</taxon>
        <taxon>Pucciniomycetes</taxon>
        <taxon>Pucciniales</taxon>
        <taxon>Pucciniaceae</taxon>
        <taxon>Puccinia</taxon>
    </lineage>
</organism>
<evidence type="ECO:0000256" key="1">
    <source>
        <dbReference type="ARBA" id="ARBA00006192"/>
    </source>
</evidence>
<dbReference type="InterPro" id="IPR011990">
    <property type="entry name" value="TPR-like_helical_dom_sf"/>
</dbReference>
<evidence type="ECO:0008006" key="9">
    <source>
        <dbReference type="Google" id="ProtNLM"/>
    </source>
</evidence>
<reference evidence="6" key="2">
    <citation type="submission" date="2016-05" db="EMBL/GenBank/DDBJ databases">
        <title>Comparative analysis highlights variable genome content of wheat rusts and divergence of the mating loci.</title>
        <authorList>
            <person name="Cuomo C.A."/>
            <person name="Bakkeren G."/>
            <person name="Szabo L."/>
            <person name="Khalil H."/>
            <person name="Joly D."/>
            <person name="Goldberg J."/>
            <person name="Young S."/>
            <person name="Zeng Q."/>
            <person name="Fellers J."/>
        </authorList>
    </citation>
    <scope>NUCLEOTIDE SEQUENCE [LARGE SCALE GENOMIC DNA]</scope>
    <source>
        <strain evidence="6">1-1 BBBD Race 1</strain>
    </source>
</reference>
<evidence type="ECO:0000256" key="3">
    <source>
        <dbReference type="ARBA" id="ARBA00044493"/>
    </source>
</evidence>
<comment type="subunit">
    <text evidence="4">Binds to mitochondrial small subunit 15S rRNA.</text>
</comment>
<keyword evidence="8" id="KW-1185">Reference proteome</keyword>
<dbReference type="VEuPathDB" id="FungiDB:PTTG_01403"/>
<dbReference type="OrthoDB" id="5588846at2759"/>
<dbReference type="EnsemblFungi" id="PTTG_01403-t43_1">
    <property type="protein sequence ID" value="PTTG_01403-t43_1-p1"/>
    <property type="gene ID" value="PTTG_01403"/>
</dbReference>
<name>A0A180G151_PUCT1</name>
<dbReference type="PANTHER" id="PTHR47936">
    <property type="entry name" value="PPR_LONG DOMAIN-CONTAINING PROTEIN"/>
    <property type="match status" value="1"/>
</dbReference>
<feature type="compositionally biased region" description="Basic and acidic residues" evidence="5">
    <location>
        <begin position="75"/>
        <end position="87"/>
    </location>
</feature>
<evidence type="ECO:0000256" key="5">
    <source>
        <dbReference type="SAM" id="MobiDB-lite"/>
    </source>
</evidence>
<dbReference type="EMBL" id="ADAS02001162">
    <property type="protein sequence ID" value="OAV86426.1"/>
    <property type="molecule type" value="Genomic_DNA"/>
</dbReference>
<evidence type="ECO:0000313" key="7">
    <source>
        <dbReference type="EnsemblFungi" id="PTTG_01403-t43_1-p1"/>
    </source>
</evidence>
<dbReference type="Proteomes" id="UP000005240">
    <property type="component" value="Unassembled WGS sequence"/>
</dbReference>
<reference evidence="7 8" key="3">
    <citation type="journal article" date="2017" name="G3 (Bethesda)">
        <title>Comparative analysis highlights variable genome content of wheat rusts and divergence of the mating loci.</title>
        <authorList>
            <person name="Cuomo C.A."/>
            <person name="Bakkeren G."/>
            <person name="Khalil H.B."/>
            <person name="Panwar V."/>
            <person name="Joly D."/>
            <person name="Linning R."/>
            <person name="Sakthikumar S."/>
            <person name="Song X."/>
            <person name="Adiconis X."/>
            <person name="Fan L."/>
            <person name="Goldberg J.M."/>
            <person name="Levin J.Z."/>
            <person name="Young S."/>
            <person name="Zeng Q."/>
            <person name="Anikster Y."/>
            <person name="Bruce M."/>
            <person name="Wang M."/>
            <person name="Yin C."/>
            <person name="McCallum B."/>
            <person name="Szabo L.J."/>
            <person name="Hulbert S."/>
            <person name="Chen X."/>
            <person name="Fellers J.P."/>
        </authorList>
    </citation>
    <scope>NUCLEOTIDE SEQUENCE</scope>
    <source>
        <strain evidence="8">Isolate 1-1 / race 1 (BBBD)</strain>
        <strain evidence="7">isolate 1-1 / race 1 (BBBD)</strain>
    </source>
</reference>